<evidence type="ECO:0000259" key="5">
    <source>
        <dbReference type="Pfam" id="PF11938"/>
    </source>
</evidence>
<protein>
    <submittedName>
        <fullName evidence="6">Protein canopy 4</fullName>
    </submittedName>
</protein>
<keyword evidence="7" id="KW-1185">Reference proteome</keyword>
<sequence length="288" mass="33767">MLLRRCLLYLVLLISIAVCTELVFDEEFVVIDGIRVRADSIKNETNNFDDKNKREKESGKKGKDDIIEEQTDDDGSHDDDDGEESDNEDDDDLETTKHLPTKCHVCRLLAVEIENKLTTVGRIRKTRENGNPIYFKEEIVILRVTEDLCNKMTKYNIRSKHPFRYKRGVKSRYRQQIEELTKNSRIQKWMFATPEEDIDDPTGEIRRLKQKCHDMLVQTQPSLIHWFMKAQSRDLTKWLCAKRVLRDDNQDCLKVEMPKSNLVPALRPKKPAPQSHDDKNTGTRHEEL</sequence>
<accession>A0AAD9VDR6</accession>
<evidence type="ECO:0000256" key="1">
    <source>
        <dbReference type="ARBA" id="ARBA00007285"/>
    </source>
</evidence>
<dbReference type="InterPro" id="IPR021852">
    <property type="entry name" value="DUF3456"/>
</dbReference>
<dbReference type="PANTHER" id="PTHR15382:SF8">
    <property type="entry name" value="CANOPY B"/>
    <property type="match status" value="1"/>
</dbReference>
<organism evidence="6 7">
    <name type="scientific">Acropora cervicornis</name>
    <name type="common">Staghorn coral</name>
    <dbReference type="NCBI Taxonomy" id="6130"/>
    <lineage>
        <taxon>Eukaryota</taxon>
        <taxon>Metazoa</taxon>
        <taxon>Cnidaria</taxon>
        <taxon>Anthozoa</taxon>
        <taxon>Hexacorallia</taxon>
        <taxon>Scleractinia</taxon>
        <taxon>Astrocoeniina</taxon>
        <taxon>Acroporidae</taxon>
        <taxon>Acropora</taxon>
    </lineage>
</organism>
<feature type="signal peptide" evidence="4">
    <location>
        <begin position="1"/>
        <end position="19"/>
    </location>
</feature>
<feature type="region of interest" description="Disordered" evidence="3">
    <location>
        <begin position="258"/>
        <end position="288"/>
    </location>
</feature>
<evidence type="ECO:0000313" key="7">
    <source>
        <dbReference type="Proteomes" id="UP001249851"/>
    </source>
</evidence>
<feature type="region of interest" description="Disordered" evidence="3">
    <location>
        <begin position="45"/>
        <end position="95"/>
    </location>
</feature>
<evidence type="ECO:0000256" key="2">
    <source>
        <dbReference type="ARBA" id="ARBA00022729"/>
    </source>
</evidence>
<evidence type="ECO:0000313" key="6">
    <source>
        <dbReference type="EMBL" id="KAK2570287.1"/>
    </source>
</evidence>
<dbReference type="AlphaFoldDB" id="A0AAD9VDR6"/>
<comment type="similarity">
    <text evidence="1">Belongs to the canopy family.</text>
</comment>
<feature type="domain" description="DUF3456" evidence="5">
    <location>
        <begin position="102"/>
        <end position="249"/>
    </location>
</feature>
<feature type="compositionally biased region" description="Basic and acidic residues" evidence="3">
    <location>
        <begin position="45"/>
        <end position="65"/>
    </location>
</feature>
<keyword evidence="2 4" id="KW-0732">Signal</keyword>
<reference evidence="6" key="2">
    <citation type="journal article" date="2023" name="Science">
        <title>Genomic signatures of disease resistance in endangered staghorn corals.</title>
        <authorList>
            <person name="Vollmer S.V."/>
            <person name="Selwyn J.D."/>
            <person name="Despard B.A."/>
            <person name="Roesel C.L."/>
        </authorList>
    </citation>
    <scope>NUCLEOTIDE SEQUENCE</scope>
    <source>
        <strain evidence="6">K2</strain>
    </source>
</reference>
<dbReference type="EMBL" id="JARQWQ010000008">
    <property type="protein sequence ID" value="KAK2570287.1"/>
    <property type="molecule type" value="Genomic_DNA"/>
</dbReference>
<feature type="chain" id="PRO_5042037687" evidence="4">
    <location>
        <begin position="20"/>
        <end position="288"/>
    </location>
</feature>
<gene>
    <name evidence="6" type="ORF">P5673_005075</name>
</gene>
<name>A0AAD9VDR6_ACRCE</name>
<dbReference type="Proteomes" id="UP001249851">
    <property type="component" value="Unassembled WGS sequence"/>
</dbReference>
<evidence type="ECO:0000256" key="4">
    <source>
        <dbReference type="SAM" id="SignalP"/>
    </source>
</evidence>
<feature type="compositionally biased region" description="Basic and acidic residues" evidence="3">
    <location>
        <begin position="275"/>
        <end position="288"/>
    </location>
</feature>
<dbReference type="Pfam" id="PF11938">
    <property type="entry name" value="DUF3456"/>
    <property type="match status" value="1"/>
</dbReference>
<dbReference type="PANTHER" id="PTHR15382">
    <property type="entry name" value="CTG4A-RELATED"/>
    <property type="match status" value="1"/>
</dbReference>
<reference evidence="6" key="1">
    <citation type="journal article" date="2023" name="G3 (Bethesda)">
        <title>Whole genome assembly and annotation of the endangered Caribbean coral Acropora cervicornis.</title>
        <authorList>
            <person name="Selwyn J.D."/>
            <person name="Vollmer S.V."/>
        </authorList>
    </citation>
    <scope>NUCLEOTIDE SEQUENCE</scope>
    <source>
        <strain evidence="6">K2</strain>
    </source>
</reference>
<comment type="caution">
    <text evidence="6">The sequence shown here is derived from an EMBL/GenBank/DDBJ whole genome shotgun (WGS) entry which is preliminary data.</text>
</comment>
<proteinExistence type="inferred from homology"/>
<evidence type="ECO:0000256" key="3">
    <source>
        <dbReference type="SAM" id="MobiDB-lite"/>
    </source>
</evidence>
<feature type="compositionally biased region" description="Acidic residues" evidence="3">
    <location>
        <begin position="66"/>
        <end position="93"/>
    </location>
</feature>